<keyword evidence="1" id="KW-0560">Oxidoreductase</keyword>
<keyword evidence="4" id="KW-1185">Reference proteome</keyword>
<organism evidence="3 4">
    <name type="scientific">Marasmius crinis-equi</name>
    <dbReference type="NCBI Taxonomy" id="585013"/>
    <lineage>
        <taxon>Eukaryota</taxon>
        <taxon>Fungi</taxon>
        <taxon>Dikarya</taxon>
        <taxon>Basidiomycota</taxon>
        <taxon>Agaricomycotina</taxon>
        <taxon>Agaricomycetes</taxon>
        <taxon>Agaricomycetidae</taxon>
        <taxon>Agaricales</taxon>
        <taxon>Marasmiineae</taxon>
        <taxon>Marasmiaceae</taxon>
        <taxon>Marasmius</taxon>
    </lineage>
</organism>
<evidence type="ECO:0000256" key="1">
    <source>
        <dbReference type="ARBA" id="ARBA00023002"/>
    </source>
</evidence>
<comment type="caution">
    <text evidence="3">The sequence shown here is derived from an EMBL/GenBank/DDBJ whole genome shotgun (WGS) entry which is preliminary data.</text>
</comment>
<evidence type="ECO:0008006" key="5">
    <source>
        <dbReference type="Google" id="ProtNLM"/>
    </source>
</evidence>
<dbReference type="EMBL" id="JBAHYK010000210">
    <property type="protein sequence ID" value="KAL0576647.1"/>
    <property type="molecule type" value="Genomic_DNA"/>
</dbReference>
<name>A0ABR3FNI4_9AGAR</name>
<gene>
    <name evidence="3" type="ORF">V5O48_005347</name>
</gene>
<proteinExistence type="predicted"/>
<accession>A0ABR3FNI4</accession>
<dbReference type="Proteomes" id="UP001465976">
    <property type="component" value="Unassembled WGS sequence"/>
</dbReference>
<dbReference type="Pfam" id="PF14027">
    <property type="entry name" value="Questin_oxidase"/>
    <property type="match status" value="1"/>
</dbReference>
<feature type="compositionally biased region" description="Polar residues" evidence="2">
    <location>
        <begin position="9"/>
        <end position="22"/>
    </location>
</feature>
<sequence length="487" mass="53326">MAAAKASQLFPNPSLAPSSTSPHILPGVNPTSTKTLKSVLEDNHKKHHIFFNEKRFHNHIAHRALAVWALGADGDIIQAGYETDSSYQRPAFESPEPITRDNFNEHLGDERFYDAYLKFFTSQLDQKSVSDILEEFVFASAVNFGSKSNAGKHPEMLNRFLDGLVHPLIHTGYGVEFSIPGLVAEGLAETAVHLASSSAVLPPAAFTSDPVPSVGSLTSRLHSFAFRTKETADGKSSSPHAFTTLARFLADETIKPVREEEQDMYATALEQSGDAIYKHVSEWATFDPSDPEVVKRKVEELQWTNALLYAVSGFQAADDKSFKADFFMMHLVTSSLFLPSLIALLSPSSQLVLLRGYFASCLGWYVSRGKASLDIEAFFAADTSHPELEAPGKPSPNALISSSNPNPWLAIINQAINHKDDHLPKIQRALGHYSTLYGSRTAGGDEFSSTELKGADKIDGTLFIRAAGLTTKRVGGDHGPDDRDWDF</sequence>
<dbReference type="PANTHER" id="PTHR35870:SF1">
    <property type="entry name" value="PROTEIN, PUTATIVE (AFU_ORTHOLOGUE AFUA_5G03330)-RELATED"/>
    <property type="match status" value="1"/>
</dbReference>
<evidence type="ECO:0000313" key="4">
    <source>
        <dbReference type="Proteomes" id="UP001465976"/>
    </source>
</evidence>
<protein>
    <recommendedName>
        <fullName evidence="5">Oxidoreductase AflY</fullName>
    </recommendedName>
</protein>
<dbReference type="PANTHER" id="PTHR35870">
    <property type="entry name" value="PROTEIN, PUTATIVE (AFU_ORTHOLOGUE AFUA_5G03330)-RELATED"/>
    <property type="match status" value="1"/>
</dbReference>
<feature type="region of interest" description="Disordered" evidence="2">
    <location>
        <begin position="1"/>
        <end position="28"/>
    </location>
</feature>
<dbReference type="InterPro" id="IPR025337">
    <property type="entry name" value="Questin_oxidase-like"/>
</dbReference>
<reference evidence="3 4" key="1">
    <citation type="submission" date="2024-02" db="EMBL/GenBank/DDBJ databases">
        <title>A draft genome for the cacao thread blight pathogen Marasmius crinis-equi.</title>
        <authorList>
            <person name="Cohen S.P."/>
            <person name="Baruah I.K."/>
            <person name="Amoako-Attah I."/>
            <person name="Bukari Y."/>
            <person name="Meinhardt L.W."/>
            <person name="Bailey B.A."/>
        </authorList>
    </citation>
    <scope>NUCLEOTIDE SEQUENCE [LARGE SCALE GENOMIC DNA]</scope>
    <source>
        <strain evidence="3 4">GH-76</strain>
    </source>
</reference>
<evidence type="ECO:0000313" key="3">
    <source>
        <dbReference type="EMBL" id="KAL0576647.1"/>
    </source>
</evidence>
<evidence type="ECO:0000256" key="2">
    <source>
        <dbReference type="SAM" id="MobiDB-lite"/>
    </source>
</evidence>